<dbReference type="AlphaFoldDB" id="A0AAE9JKQ8"/>
<evidence type="ECO:0000259" key="1">
    <source>
        <dbReference type="Pfam" id="PF24413"/>
    </source>
</evidence>
<dbReference type="EMBL" id="CP092624">
    <property type="protein sequence ID" value="UMM34124.1"/>
    <property type="molecule type" value="Genomic_DNA"/>
</dbReference>
<dbReference type="InterPro" id="IPR057641">
    <property type="entry name" value="W02B3_4_N"/>
</dbReference>
<name>A0AAE9JKQ8_CAEBR</name>
<evidence type="ECO:0000313" key="3">
    <source>
        <dbReference type="Proteomes" id="UP000829354"/>
    </source>
</evidence>
<gene>
    <name evidence="2" type="ORF">L5515_007330</name>
</gene>
<evidence type="ECO:0000313" key="2">
    <source>
        <dbReference type="EMBL" id="UMM34124.1"/>
    </source>
</evidence>
<reference evidence="2 3" key="1">
    <citation type="submission" date="2022-04" db="EMBL/GenBank/DDBJ databases">
        <title>Chromosome-level reference genomes for two strains of Caenorhabditis briggsae: an improved platform for comparative genomics.</title>
        <authorList>
            <person name="Stevens L."/>
            <person name="Andersen E."/>
        </authorList>
    </citation>
    <scope>NUCLEOTIDE SEQUENCE [LARGE SCALE GENOMIC DNA]</scope>
    <source>
        <strain evidence="2">VX34</strain>
        <tissue evidence="2">Whole-organism</tissue>
    </source>
</reference>
<accession>A0AAE9JKQ8</accession>
<sequence length="130" mass="15063">METTTEKPKAITEKPKGGFMRNLILSENCEKWIRNTIPVLIPALLIDQSVLVELQENMCDNMSYNKPIKIAVDSNQSLKLNTEKFEIVQFKNTTEKDYLEFNSSSNSKLIIPKSFRTMGKNDNTTRFFFF</sequence>
<protein>
    <recommendedName>
        <fullName evidence="1">W02B3.4-like N-terminal domain-containing protein</fullName>
    </recommendedName>
</protein>
<organism evidence="2 3">
    <name type="scientific">Caenorhabditis briggsae</name>
    <dbReference type="NCBI Taxonomy" id="6238"/>
    <lineage>
        <taxon>Eukaryota</taxon>
        <taxon>Metazoa</taxon>
        <taxon>Ecdysozoa</taxon>
        <taxon>Nematoda</taxon>
        <taxon>Chromadorea</taxon>
        <taxon>Rhabditida</taxon>
        <taxon>Rhabditina</taxon>
        <taxon>Rhabditomorpha</taxon>
        <taxon>Rhabditoidea</taxon>
        <taxon>Rhabditidae</taxon>
        <taxon>Peloderinae</taxon>
        <taxon>Caenorhabditis</taxon>
    </lineage>
</organism>
<proteinExistence type="predicted"/>
<dbReference type="Proteomes" id="UP000829354">
    <property type="component" value="Chromosome V"/>
</dbReference>
<feature type="domain" description="W02B3.4-like N-terminal" evidence="1">
    <location>
        <begin position="28"/>
        <end position="118"/>
    </location>
</feature>
<dbReference type="Pfam" id="PF24413">
    <property type="entry name" value="W02B3_4_N"/>
    <property type="match status" value="1"/>
</dbReference>
<keyword evidence="3" id="KW-1185">Reference proteome</keyword>